<accession>A0A6M1S6Z6</accession>
<comment type="caution">
    <text evidence="2">The sequence shown here is derived from an EMBL/GenBank/DDBJ whole genome shotgun (WGS) entry which is preliminary data.</text>
</comment>
<dbReference type="RefSeq" id="WP_163900384.1">
    <property type="nucleotide sequence ID" value="NZ_CP048427.1"/>
</dbReference>
<name>A0A6M1S6Z6_9HYPH</name>
<dbReference type="InterPro" id="IPR018527">
    <property type="entry name" value="Rubredoxin_Fe_BS"/>
</dbReference>
<gene>
    <name evidence="2" type="ORF">G6N76_02225</name>
</gene>
<protein>
    <submittedName>
        <fullName evidence="2">HNH endonuclease</fullName>
    </submittedName>
</protein>
<dbReference type="Proteomes" id="UP000477849">
    <property type="component" value="Unassembled WGS sequence"/>
</dbReference>
<dbReference type="AlphaFoldDB" id="A0A6M1S6Z6"/>
<proteinExistence type="predicted"/>
<keyword evidence="3" id="KW-1185">Reference proteome</keyword>
<dbReference type="CDD" id="cd00085">
    <property type="entry name" value="HNHc"/>
    <property type="match status" value="1"/>
</dbReference>
<keyword evidence="1" id="KW-0479">Metal-binding</keyword>
<dbReference type="GO" id="GO:0046872">
    <property type="term" value="F:metal ion binding"/>
    <property type="evidence" value="ECO:0007669"/>
    <property type="project" value="UniProtKB-KW"/>
</dbReference>
<evidence type="ECO:0000313" key="2">
    <source>
        <dbReference type="EMBL" id="NGO62476.1"/>
    </source>
</evidence>
<keyword evidence="2" id="KW-0255">Endonuclease</keyword>
<evidence type="ECO:0000256" key="1">
    <source>
        <dbReference type="ARBA" id="ARBA00022723"/>
    </source>
</evidence>
<sequence>MKKKTFSRAERYAVWTAHGERCWLCRKPMNYAEMHIDHIIPEALVGTEELKSVLETFKLPPDFDLNSWSNWMPAHGPCNVDKKEHVFEPAPIILKYIAAARVKSNEVQRLHDRFLANRKLDVAFAQVIQAYEDKNLSSDQLMELAKVAAHEHTPNRAADMKDQPVLLAPGITVLRENTDQFILQGPSGMVGVRPKGDRLHSSWDCPSCGVTGWSGARCIRCGQFSDD</sequence>
<dbReference type="EMBL" id="JAAKZH010000001">
    <property type="protein sequence ID" value="NGO62476.1"/>
    <property type="molecule type" value="Genomic_DNA"/>
</dbReference>
<keyword evidence="2" id="KW-0378">Hydrolase</keyword>
<dbReference type="InterPro" id="IPR003615">
    <property type="entry name" value="HNH_nuc"/>
</dbReference>
<dbReference type="PROSITE" id="PS00202">
    <property type="entry name" value="RUBREDOXIN"/>
    <property type="match status" value="1"/>
</dbReference>
<reference evidence="2 3" key="1">
    <citation type="submission" date="2020-02" db="EMBL/GenBank/DDBJ databases">
        <title>Genome sequence of the type strain CCBAU10050 of Rhizobium daejeonense.</title>
        <authorList>
            <person name="Gao J."/>
            <person name="Sun J."/>
        </authorList>
    </citation>
    <scope>NUCLEOTIDE SEQUENCE [LARGE SCALE GENOMIC DNA]</scope>
    <source>
        <strain evidence="2 3">CCBAU10050</strain>
    </source>
</reference>
<keyword evidence="2" id="KW-0540">Nuclease</keyword>
<evidence type="ECO:0000313" key="3">
    <source>
        <dbReference type="Proteomes" id="UP000477849"/>
    </source>
</evidence>
<dbReference type="GO" id="GO:0004519">
    <property type="term" value="F:endonuclease activity"/>
    <property type="evidence" value="ECO:0007669"/>
    <property type="project" value="UniProtKB-KW"/>
</dbReference>
<dbReference type="Gene3D" id="1.10.30.50">
    <property type="match status" value="1"/>
</dbReference>
<organism evidence="2 3">
    <name type="scientific">Rhizobium daejeonense</name>
    <dbReference type="NCBI Taxonomy" id="240521"/>
    <lineage>
        <taxon>Bacteria</taxon>
        <taxon>Pseudomonadati</taxon>
        <taxon>Pseudomonadota</taxon>
        <taxon>Alphaproteobacteria</taxon>
        <taxon>Hyphomicrobiales</taxon>
        <taxon>Rhizobiaceae</taxon>
        <taxon>Rhizobium/Agrobacterium group</taxon>
        <taxon>Rhizobium</taxon>
    </lineage>
</organism>